<sequence>MKNIILAIFFCVVFVDIGSSAKILLRDGEQFPPGEILKIKDRTVFVKTSFGNLQSSFDKISSILIDENADPTRPKIRFKNGNKITGYVESLKDGIITIKMKYGVYIVKDIFSIESINIIDTIDKLDYDDNALNGMFHLNQHESIYGKLQLMEQGIIVINTDYGQINVGLSSIE</sequence>
<evidence type="ECO:0000313" key="1">
    <source>
        <dbReference type="EMBL" id="ETW96417.1"/>
    </source>
</evidence>
<name>W4LEK9_9BACT</name>
<accession>W4LEK9</accession>
<dbReference type="HOGENOM" id="CLU_1544808_0_0_7"/>
<organism evidence="1 2">
    <name type="scientific">Candidatus Entotheonella gemina</name>
    <dbReference type="NCBI Taxonomy" id="1429439"/>
    <lineage>
        <taxon>Bacteria</taxon>
        <taxon>Pseudomonadati</taxon>
        <taxon>Nitrospinota/Tectimicrobiota group</taxon>
        <taxon>Candidatus Tectimicrobiota</taxon>
        <taxon>Candidatus Entotheonellia</taxon>
        <taxon>Candidatus Entotheonellales</taxon>
        <taxon>Candidatus Entotheonellaceae</taxon>
        <taxon>Candidatus Entotheonella</taxon>
    </lineage>
</organism>
<keyword evidence="2" id="KW-1185">Reference proteome</keyword>
<gene>
    <name evidence="1" type="ORF">ETSY2_46445</name>
</gene>
<protein>
    <submittedName>
        <fullName evidence="1">Uncharacterized protein</fullName>
    </submittedName>
</protein>
<reference evidence="1 2" key="1">
    <citation type="journal article" date="2014" name="Nature">
        <title>An environmental bacterial taxon with a large and distinct metabolic repertoire.</title>
        <authorList>
            <person name="Wilson M.C."/>
            <person name="Mori T."/>
            <person name="Ruckert C."/>
            <person name="Uria A.R."/>
            <person name="Helf M.J."/>
            <person name="Takada K."/>
            <person name="Gernert C."/>
            <person name="Steffens U.A."/>
            <person name="Heycke N."/>
            <person name="Schmitt S."/>
            <person name="Rinke C."/>
            <person name="Helfrich E.J."/>
            <person name="Brachmann A.O."/>
            <person name="Gurgui C."/>
            <person name="Wakimoto T."/>
            <person name="Kracht M."/>
            <person name="Crusemann M."/>
            <person name="Hentschel U."/>
            <person name="Abe I."/>
            <person name="Matsunaga S."/>
            <person name="Kalinowski J."/>
            <person name="Takeyama H."/>
            <person name="Piel J."/>
        </authorList>
    </citation>
    <scope>NUCLEOTIDE SEQUENCE [LARGE SCALE GENOMIC DNA]</scope>
    <source>
        <strain evidence="2">TSY2</strain>
    </source>
</reference>
<dbReference type="EMBL" id="AZHX01002185">
    <property type="protein sequence ID" value="ETW96417.1"/>
    <property type="molecule type" value="Genomic_DNA"/>
</dbReference>
<evidence type="ECO:0000313" key="2">
    <source>
        <dbReference type="Proteomes" id="UP000019140"/>
    </source>
</evidence>
<comment type="caution">
    <text evidence="1">The sequence shown here is derived from an EMBL/GenBank/DDBJ whole genome shotgun (WGS) entry which is preliminary data.</text>
</comment>
<dbReference type="AlphaFoldDB" id="W4LEK9"/>
<proteinExistence type="predicted"/>
<dbReference type="Proteomes" id="UP000019140">
    <property type="component" value="Unassembled WGS sequence"/>
</dbReference>